<dbReference type="RefSeq" id="WP_345927912.1">
    <property type="nucleotide sequence ID" value="NZ_JBDIVF010000005.1"/>
</dbReference>
<comment type="caution">
    <text evidence="1">The sequence shown here is derived from an EMBL/GenBank/DDBJ whole genome shotgun (WGS) entry which is preliminary data.</text>
</comment>
<sequence>MSRFEQPLPFLICLLPAALITLGLVTVAERHFRLAPQALHIEAPPAASSASAQGLPSMRTVCTLD</sequence>
<keyword evidence="2" id="KW-1185">Reference proteome</keyword>
<dbReference type="EMBL" id="JBEWLZ010000021">
    <property type="protein sequence ID" value="MET1492120.1"/>
    <property type="molecule type" value="Genomic_DNA"/>
</dbReference>
<name>A0ABV2CW17_9RHOO</name>
<reference evidence="1 2" key="1">
    <citation type="submission" date="2024-07" db="EMBL/GenBank/DDBJ databases">
        <title>Uliginosibacterium paludis KCTC:42655.</title>
        <authorList>
            <person name="Kim M.K."/>
        </authorList>
    </citation>
    <scope>NUCLEOTIDE SEQUENCE [LARGE SCALE GENOMIC DNA]</scope>
    <source>
        <strain evidence="1 2">KCTC 42655</strain>
    </source>
</reference>
<dbReference type="Proteomes" id="UP001548590">
    <property type="component" value="Unassembled WGS sequence"/>
</dbReference>
<gene>
    <name evidence="1" type="ORF">ABVT11_19945</name>
</gene>
<accession>A0ABV2CW17</accession>
<organism evidence="1 2">
    <name type="scientific">Uliginosibacterium paludis</name>
    <dbReference type="NCBI Taxonomy" id="1615952"/>
    <lineage>
        <taxon>Bacteria</taxon>
        <taxon>Pseudomonadati</taxon>
        <taxon>Pseudomonadota</taxon>
        <taxon>Betaproteobacteria</taxon>
        <taxon>Rhodocyclales</taxon>
        <taxon>Zoogloeaceae</taxon>
        <taxon>Uliginosibacterium</taxon>
    </lineage>
</organism>
<protein>
    <submittedName>
        <fullName evidence="1">Uncharacterized protein</fullName>
    </submittedName>
</protein>
<evidence type="ECO:0000313" key="2">
    <source>
        <dbReference type="Proteomes" id="UP001548590"/>
    </source>
</evidence>
<proteinExistence type="predicted"/>
<evidence type="ECO:0000313" key="1">
    <source>
        <dbReference type="EMBL" id="MET1492120.1"/>
    </source>
</evidence>